<feature type="region of interest" description="Disordered" evidence="1">
    <location>
        <begin position="48"/>
        <end position="217"/>
    </location>
</feature>
<sequence>MNRKRKHNCPNTDRGLGKRPRVQEDATDWFDEYCADFDYRTWQYVDELKNPRREKSPSKPEQSQIVTRGRPTTSIEVSRQEESPSKPKSPVRRSSRIFMNGLKRKNALTVPEELCVKRKKPEVCVGHFGSEPENSSVKKRKTEIPIDEQSGLEQSPMDEKTAIDAEASTQERSPPKPEKSPITRGKSGKAVAASRQEKSPSKPQRSPIVTRGRSTKSVEAFKKKLSTVVPDQKGKNVLKKKWVTPKISNLPITRGKSIKAVAASRQEKCPSKPEQSQIVTRGNSTKSVEAFKKKLSTVVPDQKGKNVLKKKLVTPKISNLPITRGKSRKAVAASRHQSSIQSPMDAKTAIDQKLRRKKSLHQSLKNRPSQEENPKGCSSFKTRKVSFKASTVTNCHKRKIHKVCRSFQKEALNRCA</sequence>
<feature type="region of interest" description="Disordered" evidence="1">
    <location>
        <begin position="263"/>
        <end position="283"/>
    </location>
</feature>
<organism evidence="2 3">
    <name type="scientific">Trichonephila clavata</name>
    <name type="common">Joro spider</name>
    <name type="synonym">Nephila clavata</name>
    <dbReference type="NCBI Taxonomy" id="2740835"/>
    <lineage>
        <taxon>Eukaryota</taxon>
        <taxon>Metazoa</taxon>
        <taxon>Ecdysozoa</taxon>
        <taxon>Arthropoda</taxon>
        <taxon>Chelicerata</taxon>
        <taxon>Arachnida</taxon>
        <taxon>Araneae</taxon>
        <taxon>Araneomorphae</taxon>
        <taxon>Entelegynae</taxon>
        <taxon>Araneoidea</taxon>
        <taxon>Nephilidae</taxon>
        <taxon>Trichonephila</taxon>
    </lineage>
</organism>
<accession>A0A8X6I1Y1</accession>
<dbReference type="Proteomes" id="UP000887116">
    <property type="component" value="Unassembled WGS sequence"/>
</dbReference>
<dbReference type="AlphaFoldDB" id="A0A8X6I1Y1"/>
<feature type="compositionally biased region" description="Polar residues" evidence="1">
    <location>
        <begin position="59"/>
        <end position="77"/>
    </location>
</feature>
<feature type="compositionally biased region" description="Basic and acidic residues" evidence="1">
    <location>
        <begin position="48"/>
        <end position="58"/>
    </location>
</feature>
<proteinExistence type="predicted"/>
<protein>
    <submittedName>
        <fullName evidence="2">Uncharacterized protein</fullName>
    </submittedName>
</protein>
<evidence type="ECO:0000313" key="3">
    <source>
        <dbReference type="Proteomes" id="UP000887116"/>
    </source>
</evidence>
<feature type="region of interest" description="Disordered" evidence="1">
    <location>
        <begin position="324"/>
        <end position="379"/>
    </location>
</feature>
<feature type="compositionally biased region" description="Polar residues" evidence="1">
    <location>
        <begin position="273"/>
        <end position="283"/>
    </location>
</feature>
<evidence type="ECO:0000256" key="1">
    <source>
        <dbReference type="SAM" id="MobiDB-lite"/>
    </source>
</evidence>
<gene>
    <name evidence="2" type="ORF">TNCT_432061</name>
</gene>
<comment type="caution">
    <text evidence="2">The sequence shown here is derived from an EMBL/GenBank/DDBJ whole genome shotgun (WGS) entry which is preliminary data.</text>
</comment>
<keyword evidence="3" id="KW-1185">Reference proteome</keyword>
<name>A0A8X6I1Y1_TRICU</name>
<evidence type="ECO:0000313" key="2">
    <source>
        <dbReference type="EMBL" id="GFR33929.1"/>
    </source>
</evidence>
<feature type="region of interest" description="Disordered" evidence="1">
    <location>
        <begin position="1"/>
        <end position="22"/>
    </location>
</feature>
<reference evidence="2" key="1">
    <citation type="submission" date="2020-07" db="EMBL/GenBank/DDBJ databases">
        <title>Multicomponent nature underlies the extraordinary mechanical properties of spider dragline silk.</title>
        <authorList>
            <person name="Kono N."/>
            <person name="Nakamura H."/>
            <person name="Mori M."/>
            <person name="Yoshida Y."/>
            <person name="Ohtoshi R."/>
            <person name="Malay A.D."/>
            <person name="Moran D.A.P."/>
            <person name="Tomita M."/>
            <person name="Numata K."/>
            <person name="Arakawa K."/>
        </authorList>
    </citation>
    <scope>NUCLEOTIDE SEQUENCE</scope>
</reference>
<dbReference type="EMBL" id="BMAO01029770">
    <property type="protein sequence ID" value="GFR33929.1"/>
    <property type="molecule type" value="Genomic_DNA"/>
</dbReference>